<feature type="non-terminal residue" evidence="2">
    <location>
        <position position="70"/>
    </location>
</feature>
<organism evidence="2 3">
    <name type="scientific">Candidatus Hakubella thermalkaliphila</name>
    <dbReference type="NCBI Taxonomy" id="2754717"/>
    <lineage>
        <taxon>Bacteria</taxon>
        <taxon>Bacillati</taxon>
        <taxon>Actinomycetota</taxon>
        <taxon>Actinomycetota incertae sedis</taxon>
        <taxon>Candidatus Hakubellales</taxon>
        <taxon>Candidatus Hakubellaceae</taxon>
        <taxon>Candidatus Hakubella</taxon>
    </lineage>
</organism>
<dbReference type="RefSeq" id="WP_176227351.1">
    <property type="nucleotide sequence ID" value="NZ_BLRV01000373.1"/>
</dbReference>
<keyword evidence="1" id="KW-1133">Transmembrane helix</keyword>
<gene>
    <name evidence="2" type="ORF">HKBW3S06_01594</name>
</gene>
<evidence type="ECO:0000313" key="3">
    <source>
        <dbReference type="Proteomes" id="UP000580051"/>
    </source>
</evidence>
<dbReference type="EMBL" id="BLRV01000373">
    <property type="protein sequence ID" value="GFP22366.1"/>
    <property type="molecule type" value="Genomic_DNA"/>
</dbReference>
<comment type="caution">
    <text evidence="2">The sequence shown here is derived from an EMBL/GenBank/DDBJ whole genome shotgun (WGS) entry which is preliminary data.</text>
</comment>
<reference evidence="2 3" key="1">
    <citation type="journal article" date="2020" name="Front. Microbiol.">
        <title>Single-cell genomics of novel Actinobacteria with the Wood-Ljungdahl pathway discovered in a serpentinizing system.</title>
        <authorList>
            <person name="Merino N."/>
            <person name="Kawai M."/>
            <person name="Boyd E.S."/>
            <person name="Colman D.R."/>
            <person name="McGlynn S.E."/>
            <person name="Nealson K.H."/>
            <person name="Kurokawa K."/>
            <person name="Hongoh Y."/>
        </authorList>
    </citation>
    <scope>NUCLEOTIDE SEQUENCE [LARGE SCALE GENOMIC DNA]</scope>
    <source>
        <strain evidence="2 3">S06</strain>
    </source>
</reference>
<dbReference type="Proteomes" id="UP000580051">
    <property type="component" value="Unassembled WGS sequence"/>
</dbReference>
<proteinExistence type="predicted"/>
<feature type="transmembrane region" description="Helical" evidence="1">
    <location>
        <begin position="12"/>
        <end position="32"/>
    </location>
</feature>
<dbReference type="AlphaFoldDB" id="A0A6V8NV50"/>
<evidence type="ECO:0000313" key="2">
    <source>
        <dbReference type="EMBL" id="GFP22366.1"/>
    </source>
</evidence>
<evidence type="ECO:0000256" key="1">
    <source>
        <dbReference type="SAM" id="Phobius"/>
    </source>
</evidence>
<keyword evidence="1" id="KW-0472">Membrane</keyword>
<accession>A0A6V8NV50</accession>
<name>A0A6V8NV50_9ACTN</name>
<keyword evidence="1" id="KW-0812">Transmembrane</keyword>
<sequence>MFNSIRTKLTVTYIVLILAVLLVTSFFLLNTLEQYYISDQYLILEAAAHPVASEAVANLREAPNVVTLSN</sequence>
<protein>
    <submittedName>
        <fullName evidence="2">Uncharacterized protein</fullName>
    </submittedName>
</protein>